<dbReference type="EMBL" id="AP022325">
    <property type="protein sequence ID" value="BBU47954.1"/>
    <property type="molecule type" value="Genomic_DNA"/>
</dbReference>
<sequence length="91" mass="10860">MKYVNGKKTKENSKNKLDQYFTKRDIAEKLFNISIEVISKYENIKDYIWVQPSSGDGCFFDLLPKNKRIGIDLEPRRSYLIKSDFFKIWIT</sequence>
<dbReference type="Proteomes" id="UP000464317">
    <property type="component" value="Chromosome"/>
</dbReference>
<dbReference type="AlphaFoldDB" id="A0A809S9A8"/>
<dbReference type="KEGG" id="mfel:JPM2_6470"/>
<dbReference type="RefSeq" id="WP_197737041.1">
    <property type="nucleotide sequence ID" value="NZ_AP022325.1"/>
</dbReference>
<evidence type="ECO:0000313" key="2">
    <source>
        <dbReference type="Proteomes" id="UP000464317"/>
    </source>
</evidence>
<organism evidence="1 2">
    <name type="scientific">Mycoplasmopsis felis</name>
    <dbReference type="NCBI Taxonomy" id="33923"/>
    <lineage>
        <taxon>Bacteria</taxon>
        <taxon>Bacillati</taxon>
        <taxon>Mycoplasmatota</taxon>
        <taxon>Mycoplasmoidales</taxon>
        <taxon>Metamycoplasmataceae</taxon>
        <taxon>Mycoplasmopsis</taxon>
    </lineage>
</organism>
<protein>
    <submittedName>
        <fullName evidence="1">Uncharacterized protein</fullName>
    </submittedName>
</protein>
<reference evidence="1 2" key="1">
    <citation type="submission" date="2020-01" db="EMBL/GenBank/DDBJ databases">
        <title>Complete genome sequence of Mycoplasma felis strain Myco-2.</title>
        <authorList>
            <person name="Kinoshita Y."/>
            <person name="Niwa H."/>
            <person name="Uchida-Fujii E."/>
            <person name="Nukada T."/>
        </authorList>
    </citation>
    <scope>NUCLEOTIDE SEQUENCE [LARGE SCALE GENOMIC DNA]</scope>
    <source>
        <strain evidence="1 2">Myco-2</strain>
    </source>
</reference>
<keyword evidence="2" id="KW-1185">Reference proteome</keyword>
<accession>A0A809S9A8</accession>
<gene>
    <name evidence="1" type="ORF">JPM2_6470</name>
</gene>
<evidence type="ECO:0000313" key="1">
    <source>
        <dbReference type="EMBL" id="BBU47954.1"/>
    </source>
</evidence>
<proteinExistence type="predicted"/>
<name>A0A809S9A8_9BACT</name>